<keyword evidence="3" id="KW-1185">Reference proteome</keyword>
<protein>
    <recommendedName>
        <fullName evidence="4">Photosynthesis system II assembly factor Ycf48/Hcf136-like domain-containing protein</fullName>
    </recommendedName>
</protein>
<organism evidence="2 3">
    <name type="scientific">Thecamonas trahens ATCC 50062</name>
    <dbReference type="NCBI Taxonomy" id="461836"/>
    <lineage>
        <taxon>Eukaryota</taxon>
        <taxon>Apusozoa</taxon>
        <taxon>Apusomonadida</taxon>
        <taxon>Apusomonadidae</taxon>
        <taxon>Thecamonas</taxon>
    </lineage>
</organism>
<evidence type="ECO:0000313" key="3">
    <source>
        <dbReference type="Proteomes" id="UP000054408"/>
    </source>
</evidence>
<dbReference type="RefSeq" id="XP_013762419.1">
    <property type="nucleotide sequence ID" value="XM_013906965.1"/>
</dbReference>
<gene>
    <name evidence="2" type="ORF">AMSG_00689</name>
</gene>
<reference evidence="2 3" key="1">
    <citation type="submission" date="2010-05" db="EMBL/GenBank/DDBJ databases">
        <title>The Genome Sequence of Thecamonas trahens ATCC 50062.</title>
        <authorList>
            <consortium name="The Broad Institute Genome Sequencing Platform"/>
            <person name="Russ C."/>
            <person name="Cuomo C."/>
            <person name="Shea T."/>
            <person name="Young S.K."/>
            <person name="Zeng Q."/>
            <person name="Koehrsen M."/>
            <person name="Haas B."/>
            <person name="Borodovsky M."/>
            <person name="Guigo R."/>
            <person name="Alvarado L."/>
            <person name="Berlin A."/>
            <person name="Bochicchio J."/>
            <person name="Borenstein D."/>
            <person name="Chapman S."/>
            <person name="Chen Z."/>
            <person name="Freedman E."/>
            <person name="Gellesch M."/>
            <person name="Goldberg J."/>
            <person name="Griggs A."/>
            <person name="Gujja S."/>
            <person name="Heilman E."/>
            <person name="Heiman D."/>
            <person name="Hepburn T."/>
            <person name="Howarth C."/>
            <person name="Jen D."/>
            <person name="Larson L."/>
            <person name="Mehta T."/>
            <person name="Park D."/>
            <person name="Pearson M."/>
            <person name="Roberts A."/>
            <person name="Saif S."/>
            <person name="Shenoy N."/>
            <person name="Sisk P."/>
            <person name="Stolte C."/>
            <person name="Sykes S."/>
            <person name="Thomson T."/>
            <person name="Walk T."/>
            <person name="White J."/>
            <person name="Yandava C."/>
            <person name="Burger G."/>
            <person name="Gray M.W."/>
            <person name="Holland P.W.H."/>
            <person name="King N."/>
            <person name="Lang F.B.F."/>
            <person name="Roger A.J."/>
            <person name="Ruiz-Trillo I."/>
            <person name="Lander E."/>
            <person name="Nusbaum C."/>
        </authorList>
    </citation>
    <scope>NUCLEOTIDE SEQUENCE [LARGE SCALE GENOMIC DNA]</scope>
    <source>
        <strain evidence="2 3">ATCC 50062</strain>
    </source>
</reference>
<accession>A0A0L0DDW8</accession>
<dbReference type="SUPFAM" id="SSF110296">
    <property type="entry name" value="Oligoxyloglucan reducing end-specific cellobiohydrolase"/>
    <property type="match status" value="1"/>
</dbReference>
<sequence length="712" mass="74366">MYYAVAVAVAMTMVALTVASAATFPTAWKQSSPAYTALDLIAVACSSSRCVLRAGTDETDAVYPTLLWLPAGASVAQAPPSAVSTLASLEYSLSTNVLSSSLVVLESAASFCAAVSRFPMEGTSFFVFDGPSSAGLAKPTASVPDSWPGALAASPSSDVVLMTPTDPTYPPNAPPPTTNAFYLSPGGCQSWKKIDSPWAPSAAVPRAVGLADGWAIYGYELGAADAYEITLAPLDVASSAQFVNVTLPLARTSKLSIARVHSVASLDGGAILVVVVDVVGGVAKLRALRGEPKTADTGLHTMSWSLLPTEIVLDGVADTPSLLRVAVSSAGSGIVRWWAEATPSNVTRVVLDAGFATPVATKSMPAQRHLSVITSPGSTTQLMVALGDYGFVATATVDSASTLAQFEVHANGPVPNEWTALTYYHHGKVFLALGESSLLVSTDNGTSWKPSPLPPINLSNMFVTDDGSICGYTSGSLNCAADPVAGTSWTSVTPTYGVAGFAYGNGVWVYADALGYHAHLWMASSLTGEFKKTYEARGSVIDPLPAFTQLLFGDGAFWAFAQGETHPKLVRSTDGEHWHDVLRPLQGCSFYGTVYAAGDKIFLQCSHESEVFVWGGGEKWTRVATFNGTIDGEEIIAHISALAGGSDGYVVSAGEKMLYSTDGTSFKDVPPPAVSRNVLQFTQLASDGAGNYVALGQYEYARGGAFVWTARA</sequence>
<evidence type="ECO:0008006" key="4">
    <source>
        <dbReference type="Google" id="ProtNLM"/>
    </source>
</evidence>
<dbReference type="Proteomes" id="UP000054408">
    <property type="component" value="Unassembled WGS sequence"/>
</dbReference>
<evidence type="ECO:0000313" key="2">
    <source>
        <dbReference type="EMBL" id="KNC50527.1"/>
    </source>
</evidence>
<proteinExistence type="predicted"/>
<dbReference type="EMBL" id="GL349435">
    <property type="protein sequence ID" value="KNC50527.1"/>
    <property type="molecule type" value="Genomic_DNA"/>
</dbReference>
<feature type="signal peptide" evidence="1">
    <location>
        <begin position="1"/>
        <end position="21"/>
    </location>
</feature>
<dbReference type="AlphaFoldDB" id="A0A0L0DDW8"/>
<dbReference type="GeneID" id="25560481"/>
<evidence type="ECO:0000256" key="1">
    <source>
        <dbReference type="SAM" id="SignalP"/>
    </source>
</evidence>
<feature type="chain" id="PRO_5005537087" description="Photosynthesis system II assembly factor Ycf48/Hcf136-like domain-containing protein" evidence="1">
    <location>
        <begin position="22"/>
        <end position="712"/>
    </location>
</feature>
<name>A0A0L0DDW8_THETB</name>
<keyword evidence="1" id="KW-0732">Signal</keyword>